<proteinExistence type="predicted"/>
<protein>
    <submittedName>
        <fullName evidence="1">Uncharacterized protein</fullName>
    </submittedName>
</protein>
<gene>
    <name evidence="1" type="ORF">M9458_007628</name>
</gene>
<accession>A0ABD0RKL5</accession>
<sequence length="55" mass="6043">MHLCPQNAATWRSNLKLPSRACKFSSSLVMKAHTAFGQAASTLHAMPILQVYQAK</sequence>
<feature type="non-terminal residue" evidence="1">
    <location>
        <position position="55"/>
    </location>
</feature>
<dbReference type="Proteomes" id="UP001529510">
    <property type="component" value="Unassembled WGS sequence"/>
</dbReference>
<organism evidence="1 2">
    <name type="scientific">Cirrhinus mrigala</name>
    <name type="common">Mrigala</name>
    <dbReference type="NCBI Taxonomy" id="683832"/>
    <lineage>
        <taxon>Eukaryota</taxon>
        <taxon>Metazoa</taxon>
        <taxon>Chordata</taxon>
        <taxon>Craniata</taxon>
        <taxon>Vertebrata</taxon>
        <taxon>Euteleostomi</taxon>
        <taxon>Actinopterygii</taxon>
        <taxon>Neopterygii</taxon>
        <taxon>Teleostei</taxon>
        <taxon>Ostariophysi</taxon>
        <taxon>Cypriniformes</taxon>
        <taxon>Cyprinidae</taxon>
        <taxon>Labeoninae</taxon>
        <taxon>Labeonini</taxon>
        <taxon>Cirrhinus</taxon>
    </lineage>
</organism>
<evidence type="ECO:0000313" key="1">
    <source>
        <dbReference type="EMBL" id="KAL0199088.1"/>
    </source>
</evidence>
<comment type="caution">
    <text evidence="1">The sequence shown here is derived from an EMBL/GenBank/DDBJ whole genome shotgun (WGS) entry which is preliminary data.</text>
</comment>
<dbReference type="AlphaFoldDB" id="A0ABD0RKL5"/>
<reference evidence="1 2" key="1">
    <citation type="submission" date="2024-05" db="EMBL/GenBank/DDBJ databases">
        <title>Genome sequencing and assembly of Indian major carp, Cirrhinus mrigala (Hamilton, 1822).</title>
        <authorList>
            <person name="Mohindra V."/>
            <person name="Chowdhury L.M."/>
            <person name="Lal K."/>
            <person name="Jena J.K."/>
        </authorList>
    </citation>
    <scope>NUCLEOTIDE SEQUENCE [LARGE SCALE GENOMIC DNA]</scope>
    <source>
        <strain evidence="1">CM1030</strain>
        <tissue evidence="1">Blood</tissue>
    </source>
</reference>
<keyword evidence="2" id="KW-1185">Reference proteome</keyword>
<dbReference type="EMBL" id="JAMKFB020000003">
    <property type="protein sequence ID" value="KAL0199088.1"/>
    <property type="molecule type" value="Genomic_DNA"/>
</dbReference>
<name>A0ABD0RKL5_CIRMR</name>
<evidence type="ECO:0000313" key="2">
    <source>
        <dbReference type="Proteomes" id="UP001529510"/>
    </source>
</evidence>